<accession>A0ACC3BS46</accession>
<organism evidence="1 2">
    <name type="scientific">Pyropia yezoensis</name>
    <name type="common">Susabi-nori</name>
    <name type="synonym">Porphyra yezoensis</name>
    <dbReference type="NCBI Taxonomy" id="2788"/>
    <lineage>
        <taxon>Eukaryota</taxon>
        <taxon>Rhodophyta</taxon>
        <taxon>Bangiophyceae</taxon>
        <taxon>Bangiales</taxon>
        <taxon>Bangiaceae</taxon>
        <taxon>Pyropia</taxon>
    </lineage>
</organism>
<proteinExistence type="predicted"/>
<reference evidence="1" key="1">
    <citation type="submission" date="2019-11" db="EMBL/GenBank/DDBJ databases">
        <title>Nori genome reveals adaptations in red seaweeds to the harsh intertidal environment.</title>
        <authorList>
            <person name="Wang D."/>
            <person name="Mao Y."/>
        </authorList>
    </citation>
    <scope>NUCLEOTIDE SEQUENCE</scope>
    <source>
        <tissue evidence="1">Gametophyte</tissue>
    </source>
</reference>
<name>A0ACC3BS46_PYRYE</name>
<sequence>MAAGAPPCGRRGRCGGPPTSPSVARLLRLAAVAVAMLLAAAVVSPPTAVSAASSPSAADAAFLASLQSNARAVAPRLLPLDSPTLMRALAISPRPFSLVITLLADGCVACDAAAKMLVSASKELGGAPANARPRTPVVFAGISVSSADAEFLGATRITHVPKVYYLSPTVVWPVVMQGGPDDLPSGAGGGLTDAAVRGWLNGRLGTRLALPRSSYMIPFVPVLKSFAPLAAAAAVAGAVTVGWTGAWRSPWLYFAGLLGVYAFSLAGGHYAWIHGVPWAVVDAAGVTRYVADGSRSQYGAEGVATATGCVLMGGLWVVVHELPVWLGEGGGALSRAASWAAALAIWFGWTALVGLYQGKMPGYLAYTAQ</sequence>
<comment type="caution">
    <text evidence="1">The sequence shown here is derived from an EMBL/GenBank/DDBJ whole genome shotgun (WGS) entry which is preliminary data.</text>
</comment>
<dbReference type="Proteomes" id="UP000798662">
    <property type="component" value="Chromosome 1"/>
</dbReference>
<protein>
    <submittedName>
        <fullName evidence="1">Uncharacterized protein</fullName>
    </submittedName>
</protein>
<gene>
    <name evidence="1" type="ORF">I4F81_002926</name>
</gene>
<dbReference type="EMBL" id="CM020618">
    <property type="protein sequence ID" value="KAK1860337.1"/>
    <property type="molecule type" value="Genomic_DNA"/>
</dbReference>
<keyword evidence="2" id="KW-1185">Reference proteome</keyword>
<evidence type="ECO:0000313" key="2">
    <source>
        <dbReference type="Proteomes" id="UP000798662"/>
    </source>
</evidence>
<evidence type="ECO:0000313" key="1">
    <source>
        <dbReference type="EMBL" id="KAK1860337.1"/>
    </source>
</evidence>